<protein>
    <submittedName>
        <fullName evidence="1">Uncharacterized protein</fullName>
    </submittedName>
</protein>
<name>A0A375A9Z3_9GAMM</name>
<keyword evidence="2" id="KW-1185">Reference proteome</keyword>
<organism evidence="1 2">
    <name type="scientific">Dickeya aquatica</name>
    <dbReference type="NCBI Taxonomy" id="1401087"/>
    <lineage>
        <taxon>Bacteria</taxon>
        <taxon>Pseudomonadati</taxon>
        <taxon>Pseudomonadota</taxon>
        <taxon>Gammaproteobacteria</taxon>
        <taxon>Enterobacterales</taxon>
        <taxon>Pectobacteriaceae</taxon>
        <taxon>Dickeya</taxon>
    </lineage>
</organism>
<proteinExistence type="predicted"/>
<evidence type="ECO:0000313" key="2">
    <source>
        <dbReference type="Proteomes" id="UP000294820"/>
    </source>
</evidence>
<reference evidence="1 2" key="1">
    <citation type="submission" date="2016-09" db="EMBL/GenBank/DDBJ databases">
        <authorList>
            <person name="Reverchon S."/>
            <person name="Nasser W."/>
            <person name="Leonard S."/>
            <person name="Brochier C."/>
            <person name="Duprey A."/>
        </authorList>
    </citation>
    <scope>NUCLEOTIDE SEQUENCE [LARGE SCALE GENOMIC DNA]</scope>
    <source>
        <strain evidence="1 2">174/2</strain>
    </source>
</reference>
<evidence type="ECO:0000313" key="1">
    <source>
        <dbReference type="EMBL" id="SLM62873.1"/>
    </source>
</evidence>
<dbReference type="Proteomes" id="UP000294820">
    <property type="component" value="Chromosome 1"/>
</dbReference>
<dbReference type="AlphaFoldDB" id="A0A375A9Z3"/>
<sequence>MHCSLLDSWGIRAEVSWCCCAIGHAITGTPCGDVLTDSLSVLSRKQQEEKMNELIKNIE</sequence>
<gene>
    <name evidence="1" type="ORF">DAQ1742_01943</name>
</gene>
<accession>A0A375A9Z3</accession>
<dbReference type="EMBL" id="LT615367">
    <property type="protein sequence ID" value="SLM62873.1"/>
    <property type="molecule type" value="Genomic_DNA"/>
</dbReference>
<dbReference type="KEGG" id="daq:DAQ1742_01943"/>